<evidence type="ECO:0000256" key="2">
    <source>
        <dbReference type="SAM" id="MobiDB-lite"/>
    </source>
</evidence>
<evidence type="ECO:0000313" key="4">
    <source>
        <dbReference type="EMBL" id="CAE8723026.1"/>
    </source>
</evidence>
<feature type="coiled-coil region" evidence="1">
    <location>
        <begin position="16"/>
        <end position="76"/>
    </location>
</feature>
<feature type="domain" description="UBA" evidence="3">
    <location>
        <begin position="588"/>
        <end position="636"/>
    </location>
</feature>
<dbReference type="SMART" id="SM00165">
    <property type="entry name" value="UBA"/>
    <property type="match status" value="1"/>
</dbReference>
<feature type="compositionally biased region" description="Polar residues" evidence="2">
    <location>
        <begin position="911"/>
        <end position="925"/>
    </location>
</feature>
<evidence type="ECO:0000259" key="3">
    <source>
        <dbReference type="PROSITE" id="PS50030"/>
    </source>
</evidence>
<feature type="non-terminal residue" evidence="4">
    <location>
        <position position="925"/>
    </location>
</feature>
<dbReference type="EMBL" id="CAJNNW010034519">
    <property type="protein sequence ID" value="CAE8723026.1"/>
    <property type="molecule type" value="Genomic_DNA"/>
</dbReference>
<feature type="region of interest" description="Disordered" evidence="2">
    <location>
        <begin position="884"/>
        <end position="925"/>
    </location>
</feature>
<proteinExistence type="predicted"/>
<dbReference type="SUPFAM" id="SSF46934">
    <property type="entry name" value="UBA-like"/>
    <property type="match status" value="1"/>
</dbReference>
<gene>
    <name evidence="4" type="ORF">PGLA2088_LOCUS42885</name>
</gene>
<accession>A0A813LAS0</accession>
<organism evidence="4 5">
    <name type="scientific">Polarella glacialis</name>
    <name type="common">Dinoflagellate</name>
    <dbReference type="NCBI Taxonomy" id="89957"/>
    <lineage>
        <taxon>Eukaryota</taxon>
        <taxon>Sar</taxon>
        <taxon>Alveolata</taxon>
        <taxon>Dinophyceae</taxon>
        <taxon>Suessiales</taxon>
        <taxon>Suessiaceae</taxon>
        <taxon>Polarella</taxon>
    </lineage>
</organism>
<sequence length="925" mass="99331">MPQPSATAVPVIGTAVEELQQQLASLKGEVVQRRLEQLRDTGERTSWRMGQLEDSLRNLTSQHEGSERRLQQIERKDKLAKPREAKNTVDPGLEDTVCHLATGVIKLAQLLGATSEDTCEKLGWREACAASGPGSAPYGGPHLAALSAAQAGFDSEAAAAEGSLQCTLALLRQIRRQADSETVREIQARLDELLVRGFEGSKKETSSATQYSPEEGYQQRSQLDPRLAETIQALLQVGQSGAEGLALSKQAHRLVWEAFVRVVVYENASTGISFAQLEQNQIPEIIVSILGMQQSLPSTGSDAGMLRMFCQRERALERGRSPAAQRTAAIPRARLSAGAVRGSEPRTSRLFRGVTEGSLSGRAAFVRFDGLGRFGTCGRLPLPHLPHRPRFYSQLAMIKKNRNATGLFMLSAAVQSEESVDGEGAPENWAWSEELWTGGLSQALSLHKLSSAGNFASSTPADLSSKRIARRLPGRGGALNSMLCVDRHVFEWLYILEEYRGDILDSSLQTLKYLEYEFFASAAHSMSTCLPSRMEFRPMVEMTPAHLETQVEMELAESEDGSTPATGSEAPIVDFSIRLIEKKAKETSADESPVLSVDPLSLSSLLSQGFEEGPARRALRLNNNNTQDAMDWLINGCQEEDKTKLVSEGVRMPTTVHRVLKLKAMKKAQRDKEKFRGSSGRGEKDDDESSPGKPPASPQDSKTRSGAASPDRIAPVAPVRQQPQDLLSMDEAPSAKSNGADSLLLSFDDDQPALPTDFSKPVERTALPAHVEFDLTRCEKPPLASAVAAGVAQPRAGSVTTSSGWPSTDSSQDALAAIQALAAQSGISAEQLLLAAQQLQSGGGERVSSLAASSVPASMQALAPSIAASPFGGYPGTFDLAVGSSPGSFLGRPPEIGLEPSVSDPFGFQQPVAQPSSTESPSKPK</sequence>
<dbReference type="InterPro" id="IPR015940">
    <property type="entry name" value="UBA"/>
</dbReference>
<feature type="region of interest" description="Disordered" evidence="2">
    <location>
        <begin position="661"/>
        <end position="759"/>
    </location>
</feature>
<comment type="caution">
    <text evidence="4">The sequence shown here is derived from an EMBL/GenBank/DDBJ whole genome shotgun (WGS) entry which is preliminary data.</text>
</comment>
<reference evidence="4" key="1">
    <citation type="submission" date="2021-02" db="EMBL/GenBank/DDBJ databases">
        <authorList>
            <person name="Dougan E. K."/>
            <person name="Rhodes N."/>
            <person name="Thang M."/>
            <person name="Chan C."/>
        </authorList>
    </citation>
    <scope>NUCLEOTIDE SEQUENCE</scope>
</reference>
<dbReference type="PROSITE" id="PS50030">
    <property type="entry name" value="UBA"/>
    <property type="match status" value="1"/>
</dbReference>
<feature type="region of interest" description="Disordered" evidence="2">
    <location>
        <begin position="789"/>
        <end position="810"/>
    </location>
</feature>
<dbReference type="Proteomes" id="UP000626109">
    <property type="component" value="Unassembled WGS sequence"/>
</dbReference>
<dbReference type="InterPro" id="IPR009060">
    <property type="entry name" value="UBA-like_sf"/>
</dbReference>
<dbReference type="Gene3D" id="1.10.8.10">
    <property type="entry name" value="DNA helicase RuvA subunit, C-terminal domain"/>
    <property type="match status" value="1"/>
</dbReference>
<feature type="compositionally biased region" description="Basic and acidic residues" evidence="2">
    <location>
        <begin position="668"/>
        <end position="684"/>
    </location>
</feature>
<evidence type="ECO:0000313" key="5">
    <source>
        <dbReference type="Proteomes" id="UP000626109"/>
    </source>
</evidence>
<dbReference type="Pfam" id="PF22562">
    <property type="entry name" value="UBA_7"/>
    <property type="match status" value="1"/>
</dbReference>
<name>A0A813LAS0_POLGL</name>
<dbReference type="AlphaFoldDB" id="A0A813LAS0"/>
<protein>
    <recommendedName>
        <fullName evidence="3">UBA domain-containing protein</fullName>
    </recommendedName>
</protein>
<evidence type="ECO:0000256" key="1">
    <source>
        <dbReference type="SAM" id="Coils"/>
    </source>
</evidence>
<keyword evidence="1" id="KW-0175">Coiled coil</keyword>
<feature type="compositionally biased region" description="Polar residues" evidence="2">
    <location>
        <begin position="798"/>
        <end position="808"/>
    </location>
</feature>